<evidence type="ECO:0000256" key="2">
    <source>
        <dbReference type="ARBA" id="ARBA00007866"/>
    </source>
</evidence>
<dbReference type="GO" id="GO:0005507">
    <property type="term" value="F:copper ion binding"/>
    <property type="evidence" value="ECO:0007669"/>
    <property type="project" value="InterPro"/>
</dbReference>
<dbReference type="InterPro" id="IPR011759">
    <property type="entry name" value="Cyt_c_oxidase_su2_TM_dom"/>
</dbReference>
<dbReference type="InterPro" id="IPR045187">
    <property type="entry name" value="CcO_II"/>
</dbReference>
<evidence type="ECO:0000256" key="5">
    <source>
        <dbReference type="ARBA" id="ARBA00022692"/>
    </source>
</evidence>
<dbReference type="EC" id="7.1.1.9" evidence="11"/>
<dbReference type="Proteomes" id="UP000245124">
    <property type="component" value="Unassembled WGS sequence"/>
</dbReference>
<dbReference type="Pfam" id="PF02790">
    <property type="entry name" value="COX2_TM"/>
    <property type="match status" value="1"/>
</dbReference>
<evidence type="ECO:0000256" key="9">
    <source>
        <dbReference type="ARBA" id="ARBA00023136"/>
    </source>
</evidence>
<evidence type="ECO:0000256" key="3">
    <source>
        <dbReference type="ARBA" id="ARBA00022448"/>
    </source>
</evidence>
<dbReference type="GO" id="GO:0042773">
    <property type="term" value="P:ATP synthesis coupled electron transport"/>
    <property type="evidence" value="ECO:0007669"/>
    <property type="project" value="TreeGrafter"/>
</dbReference>
<evidence type="ECO:0000256" key="4">
    <source>
        <dbReference type="ARBA" id="ARBA00022660"/>
    </source>
</evidence>
<dbReference type="PROSITE" id="PS50857">
    <property type="entry name" value="COX2_CUA"/>
    <property type="match status" value="1"/>
</dbReference>
<protein>
    <recommendedName>
        <fullName evidence="11">Cytochrome c oxidase subunit 2</fullName>
        <ecNumber evidence="11">7.1.1.9</ecNumber>
    </recommendedName>
</protein>
<dbReference type="GO" id="GO:0004129">
    <property type="term" value="F:cytochrome-c oxidase activity"/>
    <property type="evidence" value="ECO:0007669"/>
    <property type="project" value="UniProtKB-EC"/>
</dbReference>
<keyword evidence="6" id="KW-1278">Translocase</keyword>
<comment type="subcellular location">
    <subcellularLocation>
        <location evidence="10">Cell membrane</location>
        <topology evidence="10">Multi-pass membrane protein</topology>
    </subcellularLocation>
    <subcellularLocation>
        <location evidence="1">Membrane</location>
        <topology evidence="1">Multi-pass membrane protein</topology>
    </subcellularLocation>
</comment>
<keyword evidence="7 10" id="KW-0249">Electron transport</keyword>
<dbReference type="Gene3D" id="1.10.287.90">
    <property type="match status" value="1"/>
</dbReference>
<feature type="transmembrane region" description="Helical" evidence="12">
    <location>
        <begin position="6"/>
        <end position="25"/>
    </location>
</feature>
<comment type="catalytic activity">
    <reaction evidence="11">
        <text>4 Fe(II)-[cytochrome c] + O2 + 8 H(+)(in) = 4 Fe(III)-[cytochrome c] + 2 H2O + 4 H(+)(out)</text>
        <dbReference type="Rhea" id="RHEA:11436"/>
        <dbReference type="Rhea" id="RHEA-COMP:10350"/>
        <dbReference type="Rhea" id="RHEA-COMP:14399"/>
        <dbReference type="ChEBI" id="CHEBI:15377"/>
        <dbReference type="ChEBI" id="CHEBI:15378"/>
        <dbReference type="ChEBI" id="CHEBI:15379"/>
        <dbReference type="ChEBI" id="CHEBI:29033"/>
        <dbReference type="ChEBI" id="CHEBI:29034"/>
        <dbReference type="EC" id="7.1.1.9"/>
    </reaction>
</comment>
<keyword evidence="11" id="KW-0186">Copper</keyword>
<feature type="domain" description="Cytochrome oxidase subunit II transmembrane region profile" evidence="14">
    <location>
        <begin position="23"/>
        <end position="121"/>
    </location>
</feature>
<dbReference type="EMBL" id="BDUD01000001">
    <property type="protein sequence ID" value="GBG19979.1"/>
    <property type="molecule type" value="Genomic_DNA"/>
</dbReference>
<proteinExistence type="inferred from homology"/>
<dbReference type="RefSeq" id="WP_244919270.1">
    <property type="nucleotide sequence ID" value="NZ_BDUD01000001.1"/>
</dbReference>
<gene>
    <name evidence="15" type="ORF">NIES4072_36480</name>
</gene>
<dbReference type="SUPFAM" id="SSF49503">
    <property type="entry name" value="Cupredoxins"/>
    <property type="match status" value="1"/>
</dbReference>
<feature type="domain" description="Cytochrome oxidase subunit II copper A binding" evidence="13">
    <location>
        <begin position="148"/>
        <end position="258"/>
    </location>
</feature>
<keyword evidence="8 12" id="KW-1133">Transmembrane helix</keyword>
<dbReference type="AlphaFoldDB" id="A0A2R5FPL2"/>
<dbReference type="PANTHER" id="PTHR22888:SF9">
    <property type="entry name" value="CYTOCHROME C OXIDASE SUBUNIT 2"/>
    <property type="match status" value="1"/>
</dbReference>
<dbReference type="Gene3D" id="2.60.40.420">
    <property type="entry name" value="Cupredoxins - blue copper proteins"/>
    <property type="match status" value="1"/>
</dbReference>
<evidence type="ECO:0000256" key="7">
    <source>
        <dbReference type="ARBA" id="ARBA00022982"/>
    </source>
</evidence>
<evidence type="ECO:0000256" key="11">
    <source>
        <dbReference type="RuleBase" id="RU004024"/>
    </source>
</evidence>
<dbReference type="CDD" id="cd13919">
    <property type="entry name" value="CuRO_HCO_II_like_5"/>
    <property type="match status" value="1"/>
</dbReference>
<organism evidence="15 16">
    <name type="scientific">Nostoc commune NIES-4072</name>
    <dbReference type="NCBI Taxonomy" id="2005467"/>
    <lineage>
        <taxon>Bacteria</taxon>
        <taxon>Bacillati</taxon>
        <taxon>Cyanobacteriota</taxon>
        <taxon>Cyanophyceae</taxon>
        <taxon>Nostocales</taxon>
        <taxon>Nostocaceae</taxon>
        <taxon>Nostoc</taxon>
    </lineage>
</organism>
<dbReference type="PRINTS" id="PR01166">
    <property type="entry name" value="CYCOXIDASEII"/>
</dbReference>
<evidence type="ECO:0000256" key="10">
    <source>
        <dbReference type="RuleBase" id="RU000456"/>
    </source>
</evidence>
<evidence type="ECO:0000256" key="8">
    <source>
        <dbReference type="ARBA" id="ARBA00022989"/>
    </source>
</evidence>
<keyword evidence="5 10" id="KW-0812">Transmembrane</keyword>
<sequence>MFSVFEYVLIAVYVAVLLVISRWIGKQAFSWMPPQATAEAQRVDDLFSFLVSIGAFILLGLIGVMIYAIAFHRAPPEDYTEGHPSRGDARLEILWTATPTLLVVWIAFQSFNIYQQLNILGLKQIVHLHTPLESAPAYAETVSDAPKPASETIDVFVKQWDWSFRYPNNVTSNQLHLPINRSTRLNLQAQDVIHGFYVPEFRLKQDIIPGRDIDIVLTPIRAGKYRLKDSQFSGTYFALMETDVYVESLDQYNQWLTQTANSEQTPMKSAEFRVLSAELKDCPQSAEYQPTQDKNIPAIKGGAFTKCESTQYSRLSKVNQAVAENIQPPKTLFNSGWYTVTPAQPGIANKRKQNNDT</sequence>
<reference evidence="15 16" key="1">
    <citation type="submission" date="2017-06" db="EMBL/GenBank/DDBJ databases">
        <title>Genome sequencing of cyanobaciteial culture collection at National Institute for Environmental Studies (NIES).</title>
        <authorList>
            <person name="Hirose Y."/>
            <person name="Shimura Y."/>
            <person name="Fujisawa T."/>
            <person name="Nakamura Y."/>
            <person name="Kawachi M."/>
        </authorList>
    </citation>
    <scope>NUCLEOTIDE SEQUENCE [LARGE SCALE GENOMIC DNA]</scope>
    <source>
        <strain evidence="15 16">NIES-4072</strain>
    </source>
</reference>
<evidence type="ECO:0000256" key="12">
    <source>
        <dbReference type="SAM" id="Phobius"/>
    </source>
</evidence>
<feature type="transmembrane region" description="Helical" evidence="12">
    <location>
        <begin position="46"/>
        <end position="70"/>
    </location>
</feature>
<evidence type="ECO:0000259" key="14">
    <source>
        <dbReference type="PROSITE" id="PS50999"/>
    </source>
</evidence>
<keyword evidence="11" id="KW-0479">Metal-binding</keyword>
<dbReference type="InterPro" id="IPR008972">
    <property type="entry name" value="Cupredoxin"/>
</dbReference>
<evidence type="ECO:0000256" key="1">
    <source>
        <dbReference type="ARBA" id="ARBA00004141"/>
    </source>
</evidence>
<comment type="function">
    <text evidence="11">Subunits I and II form the functional core of the enzyme complex. Electrons originating in cytochrome c are transferred via heme a and Cu(A) to the binuclear center formed by heme a3 and Cu(B).</text>
</comment>
<evidence type="ECO:0000259" key="13">
    <source>
        <dbReference type="PROSITE" id="PS50857"/>
    </source>
</evidence>
<dbReference type="GO" id="GO:0005886">
    <property type="term" value="C:plasma membrane"/>
    <property type="evidence" value="ECO:0007669"/>
    <property type="project" value="UniProtKB-SubCell"/>
</dbReference>
<keyword evidence="3 10" id="KW-0813">Transport</keyword>
<dbReference type="SUPFAM" id="SSF81464">
    <property type="entry name" value="Cytochrome c oxidase subunit II-like, transmembrane region"/>
    <property type="match status" value="1"/>
</dbReference>
<dbReference type="PANTHER" id="PTHR22888">
    <property type="entry name" value="CYTOCHROME C OXIDASE, SUBUNIT II"/>
    <property type="match status" value="1"/>
</dbReference>
<evidence type="ECO:0000313" key="16">
    <source>
        <dbReference type="Proteomes" id="UP000245124"/>
    </source>
</evidence>
<comment type="similarity">
    <text evidence="2 10">Belongs to the cytochrome c oxidase subunit 2 family.</text>
</comment>
<evidence type="ECO:0000313" key="15">
    <source>
        <dbReference type="EMBL" id="GBG19979.1"/>
    </source>
</evidence>
<dbReference type="InterPro" id="IPR002429">
    <property type="entry name" value="CcO_II-like_C"/>
</dbReference>
<evidence type="ECO:0000256" key="6">
    <source>
        <dbReference type="ARBA" id="ARBA00022967"/>
    </source>
</evidence>
<dbReference type="InterPro" id="IPR036257">
    <property type="entry name" value="Cyt_c_oxidase_su2_TM_sf"/>
</dbReference>
<keyword evidence="4 10" id="KW-0679">Respiratory chain</keyword>
<comment type="caution">
    <text evidence="15">The sequence shown here is derived from an EMBL/GenBank/DDBJ whole genome shotgun (WGS) entry which is preliminary data.</text>
</comment>
<dbReference type="PROSITE" id="PS50999">
    <property type="entry name" value="COX2_TM"/>
    <property type="match status" value="1"/>
</dbReference>
<name>A0A2R5FPL2_NOSCO</name>
<keyword evidence="9 12" id="KW-0472">Membrane</keyword>
<comment type="cofactor">
    <cofactor evidence="11">
        <name>Cu cation</name>
        <dbReference type="ChEBI" id="CHEBI:23378"/>
    </cofactor>
    <text evidence="11">Binds a copper A center.</text>
</comment>
<keyword evidence="16" id="KW-1185">Reference proteome</keyword>
<dbReference type="Pfam" id="PF00116">
    <property type="entry name" value="COX2"/>
    <property type="match status" value="1"/>
</dbReference>
<feature type="transmembrane region" description="Helical" evidence="12">
    <location>
        <begin position="93"/>
        <end position="114"/>
    </location>
</feature>
<accession>A0A2R5FPL2</accession>